<dbReference type="PROSITE" id="PS51257">
    <property type="entry name" value="PROKAR_LIPOPROTEIN"/>
    <property type="match status" value="1"/>
</dbReference>
<accession>A0A6S7HK93</accession>
<dbReference type="EMBL" id="CACRXK020005109">
    <property type="protein sequence ID" value="CAB4005156.1"/>
    <property type="molecule type" value="Genomic_DNA"/>
</dbReference>
<organism evidence="2 3">
    <name type="scientific">Paramuricea clavata</name>
    <name type="common">Red gorgonian</name>
    <name type="synonym">Violescent sea-whip</name>
    <dbReference type="NCBI Taxonomy" id="317549"/>
    <lineage>
        <taxon>Eukaryota</taxon>
        <taxon>Metazoa</taxon>
        <taxon>Cnidaria</taxon>
        <taxon>Anthozoa</taxon>
        <taxon>Octocorallia</taxon>
        <taxon>Malacalcyonacea</taxon>
        <taxon>Plexauridae</taxon>
        <taxon>Paramuricea</taxon>
    </lineage>
</organism>
<proteinExistence type="inferred from homology"/>
<dbReference type="AlphaFoldDB" id="A0A6S7HK93"/>
<protein>
    <submittedName>
        <fullName evidence="2">Uncharacterized protein</fullName>
    </submittedName>
</protein>
<comment type="similarity">
    <text evidence="1">Belongs to the phosphoglycerate mutase family. BPG-dependent PGAM subfamily.</text>
</comment>
<dbReference type="InterPro" id="IPR051021">
    <property type="entry name" value="Mito_Ser/Thr_phosphatase"/>
</dbReference>
<comment type="caution">
    <text evidence="2">The sequence shown here is derived from an EMBL/GenBank/DDBJ whole genome shotgun (WGS) entry which is preliminary data.</text>
</comment>
<sequence length="134" mass="15202">MRRSLKYIAFASASVFSCTLLMYKTRGDNKLGTLYAAADGRSAEVLRSGPAFEIQNWNKNWDFREPNYGARPKTPDKHSVPSLAEHFGEVDEQKAGLGKPSATRHLLFIRHGQYVKAEEDEKKVLTYLGRFVCF</sequence>
<evidence type="ECO:0000313" key="2">
    <source>
        <dbReference type="EMBL" id="CAB4005156.1"/>
    </source>
</evidence>
<reference evidence="2" key="1">
    <citation type="submission" date="2020-04" db="EMBL/GenBank/DDBJ databases">
        <authorList>
            <person name="Alioto T."/>
            <person name="Alioto T."/>
            <person name="Gomez Garrido J."/>
        </authorList>
    </citation>
    <scope>NUCLEOTIDE SEQUENCE</scope>
    <source>
        <strain evidence="2">A484AB</strain>
    </source>
</reference>
<dbReference type="PANTHER" id="PTHR20935:SF0">
    <property type="entry name" value="SERINE_THREONINE-PROTEIN PHOSPHATASE PGAM5, MITOCHONDRIAL"/>
    <property type="match status" value="1"/>
</dbReference>
<name>A0A6S7HK93_PARCT</name>
<gene>
    <name evidence="2" type="ORF">PACLA_8A037382</name>
</gene>
<dbReference type="OrthoDB" id="2118094at2759"/>
<dbReference type="Proteomes" id="UP001152795">
    <property type="component" value="Unassembled WGS sequence"/>
</dbReference>
<dbReference type="PANTHER" id="PTHR20935">
    <property type="entry name" value="PHOSPHOGLYCERATE MUTASE-RELATED"/>
    <property type="match status" value="1"/>
</dbReference>
<keyword evidence="3" id="KW-1185">Reference proteome</keyword>
<evidence type="ECO:0000256" key="1">
    <source>
        <dbReference type="ARBA" id="ARBA00006717"/>
    </source>
</evidence>
<evidence type="ECO:0000313" key="3">
    <source>
        <dbReference type="Proteomes" id="UP001152795"/>
    </source>
</evidence>